<reference evidence="3" key="2">
    <citation type="journal article" date="2013" name="PLoS Genet.">
        <title>Comparative genome structure, secondary metabolite, and effector coding capacity across Cochliobolus pathogens.</title>
        <authorList>
            <person name="Condon B.J."/>
            <person name="Leng Y."/>
            <person name="Wu D."/>
            <person name="Bushley K.E."/>
            <person name="Ohm R.A."/>
            <person name="Otillar R."/>
            <person name="Martin J."/>
            <person name="Schackwitz W."/>
            <person name="Grimwood J."/>
            <person name="MohdZainudin N."/>
            <person name="Xue C."/>
            <person name="Wang R."/>
            <person name="Manning V.A."/>
            <person name="Dhillon B."/>
            <person name="Tu Z.J."/>
            <person name="Steffenson B.J."/>
            <person name="Salamov A."/>
            <person name="Sun H."/>
            <person name="Lowry S."/>
            <person name="LaButti K."/>
            <person name="Han J."/>
            <person name="Copeland A."/>
            <person name="Lindquist E."/>
            <person name="Barry K."/>
            <person name="Schmutz J."/>
            <person name="Baker S.E."/>
            <person name="Ciuffetti L.M."/>
            <person name="Grigoriev I.V."/>
            <person name="Zhong S."/>
            <person name="Turgeon B.G."/>
        </authorList>
    </citation>
    <scope>NUCLEOTIDE SEQUENCE [LARGE SCALE GENOMIC DNA]</scope>
    <source>
        <strain evidence="3">C5 / ATCC 48332 / race O</strain>
    </source>
</reference>
<keyword evidence="3" id="KW-1185">Reference proteome</keyword>
<proteinExistence type="predicted"/>
<evidence type="ECO:0000256" key="1">
    <source>
        <dbReference type="SAM" id="MobiDB-lite"/>
    </source>
</evidence>
<dbReference type="OMA" id="PEIGQSN"/>
<accession>M2V028</accession>
<feature type="compositionally biased region" description="Polar residues" evidence="1">
    <location>
        <begin position="178"/>
        <end position="211"/>
    </location>
</feature>
<dbReference type="HOGENOM" id="CLU_438033_0_0_1"/>
<sequence>MAPLTHAEIKTKLLKSTGTTARIYKYTDLLGFRKLSKRSSRRGTQDFIGKPGEFYNASKNVAEVISRRYGSYTDLHERIKTQNDFREQEIEDLIENYGPIIWNDGQPNFVTKTDDQGEKHQSYPRYLIYTDRNDKVKIRTYIYCLVLQCTSCRMRGRLTNEIAVQAGLPRAASYSPEIGQSNATSPDLDTTSITSPRATAINTMSSVSSVGKRSRDHNHHNVAVAQMVPNTYTEGASSSSVMLQSTAVESVLPMRNSTTAADEDGQARETSCSDDPRMTTPPLDQVPSPNSDEEETDGHSIHNKRARYNQGETALTKFRLGKLNGSARRTARLKRRGYSSPWVGSDIPPVTTADAGEQENTEPAPESATNDNPNGLCCFYRARLASILPHAFDLQTQHTQVLEDTITLIADIRSLEATLSKSSVDNRIATYNFVLDQWLSLVAIYLTFRRAIDFHDTQEAWTAHLLSLPPTERWVREEPHHTASVSFQQWRLRNGSLAAPVWSREITSALLKTAKWRRQRETDDVDEMNRRVQKFNSGLIEWLG</sequence>
<feature type="region of interest" description="Disordered" evidence="1">
    <location>
        <begin position="176"/>
        <end position="216"/>
    </location>
</feature>
<feature type="region of interest" description="Disordered" evidence="1">
    <location>
        <begin position="334"/>
        <end position="371"/>
    </location>
</feature>
<organism evidence="2 3">
    <name type="scientific">Cochliobolus heterostrophus (strain C5 / ATCC 48332 / race O)</name>
    <name type="common">Southern corn leaf blight fungus</name>
    <name type="synonym">Bipolaris maydis</name>
    <dbReference type="NCBI Taxonomy" id="701091"/>
    <lineage>
        <taxon>Eukaryota</taxon>
        <taxon>Fungi</taxon>
        <taxon>Dikarya</taxon>
        <taxon>Ascomycota</taxon>
        <taxon>Pezizomycotina</taxon>
        <taxon>Dothideomycetes</taxon>
        <taxon>Pleosporomycetidae</taxon>
        <taxon>Pleosporales</taxon>
        <taxon>Pleosporineae</taxon>
        <taxon>Pleosporaceae</taxon>
        <taxon>Bipolaris</taxon>
    </lineage>
</organism>
<dbReference type="Proteomes" id="UP000016936">
    <property type="component" value="Unassembled WGS sequence"/>
</dbReference>
<dbReference type="EMBL" id="KB445573">
    <property type="protein sequence ID" value="EMD93373.1"/>
    <property type="molecule type" value="Genomic_DNA"/>
</dbReference>
<name>M2V028_COCH5</name>
<dbReference type="OrthoDB" id="3693399at2759"/>
<evidence type="ECO:0000313" key="2">
    <source>
        <dbReference type="EMBL" id="EMD93373.1"/>
    </source>
</evidence>
<feature type="region of interest" description="Disordered" evidence="1">
    <location>
        <begin position="256"/>
        <end position="312"/>
    </location>
</feature>
<gene>
    <name evidence="2" type="ORF">COCHEDRAFT_1192720</name>
</gene>
<evidence type="ECO:0000313" key="3">
    <source>
        <dbReference type="Proteomes" id="UP000016936"/>
    </source>
</evidence>
<protein>
    <submittedName>
        <fullName evidence="2">Uncharacterized protein</fullName>
    </submittedName>
</protein>
<dbReference type="STRING" id="701091.M2V028"/>
<dbReference type="AlphaFoldDB" id="M2V028"/>
<reference evidence="2 3" key="1">
    <citation type="journal article" date="2012" name="PLoS Pathog.">
        <title>Diverse lifestyles and strategies of plant pathogenesis encoded in the genomes of eighteen Dothideomycetes fungi.</title>
        <authorList>
            <person name="Ohm R.A."/>
            <person name="Feau N."/>
            <person name="Henrissat B."/>
            <person name="Schoch C.L."/>
            <person name="Horwitz B.A."/>
            <person name="Barry K.W."/>
            <person name="Condon B.J."/>
            <person name="Copeland A.C."/>
            <person name="Dhillon B."/>
            <person name="Glaser F."/>
            <person name="Hesse C.N."/>
            <person name="Kosti I."/>
            <person name="LaButti K."/>
            <person name="Lindquist E.A."/>
            <person name="Lucas S."/>
            <person name="Salamov A.A."/>
            <person name="Bradshaw R.E."/>
            <person name="Ciuffetti L."/>
            <person name="Hamelin R.C."/>
            <person name="Kema G.H.J."/>
            <person name="Lawrence C."/>
            <person name="Scott J.A."/>
            <person name="Spatafora J.W."/>
            <person name="Turgeon B.G."/>
            <person name="de Wit P.J.G.M."/>
            <person name="Zhong S."/>
            <person name="Goodwin S.B."/>
            <person name="Grigoriev I.V."/>
        </authorList>
    </citation>
    <scope>NUCLEOTIDE SEQUENCE [LARGE SCALE GENOMIC DNA]</scope>
    <source>
        <strain evidence="3">C5 / ATCC 48332 / race O</strain>
    </source>
</reference>